<dbReference type="Proteomes" id="UP000195814">
    <property type="component" value="Chromosome"/>
</dbReference>
<dbReference type="SUPFAM" id="SSF52540">
    <property type="entry name" value="P-loop containing nucleoside triphosphate hydrolases"/>
    <property type="match status" value="1"/>
</dbReference>
<dbReference type="RefSeq" id="WP_087490423.1">
    <property type="nucleotide sequence ID" value="NZ_CP015579.1"/>
</dbReference>
<evidence type="ECO:0000313" key="1">
    <source>
        <dbReference type="EMBL" id="ARU96100.1"/>
    </source>
</evidence>
<evidence type="ECO:0008006" key="5">
    <source>
        <dbReference type="Google" id="ProtNLM"/>
    </source>
</evidence>
<organism evidence="1 4">
    <name type="scientific">Tatumella citrea</name>
    <name type="common">Pantoea citrea</name>
    <dbReference type="NCBI Taxonomy" id="53336"/>
    <lineage>
        <taxon>Bacteria</taxon>
        <taxon>Pseudomonadati</taxon>
        <taxon>Pseudomonadota</taxon>
        <taxon>Gammaproteobacteria</taxon>
        <taxon>Enterobacterales</taxon>
        <taxon>Erwiniaceae</taxon>
        <taxon>Tatumella</taxon>
    </lineage>
</organism>
<keyword evidence="3" id="KW-1185">Reference proteome</keyword>
<dbReference type="Gene3D" id="3.40.50.300">
    <property type="entry name" value="P-loop containing nucleotide triphosphate hydrolases"/>
    <property type="match status" value="1"/>
</dbReference>
<protein>
    <recommendedName>
        <fullName evidence="5">Thymidylate kinase</fullName>
    </recommendedName>
</protein>
<dbReference type="InterPro" id="IPR027417">
    <property type="entry name" value="P-loop_NTPase"/>
</dbReference>
<evidence type="ECO:0000313" key="3">
    <source>
        <dbReference type="Proteomes" id="UP000195729"/>
    </source>
</evidence>
<dbReference type="EMBL" id="CP015579">
    <property type="protein sequence ID" value="ARU96100.1"/>
    <property type="molecule type" value="Genomic_DNA"/>
</dbReference>
<proteinExistence type="predicted"/>
<reference evidence="3 4" key="1">
    <citation type="submission" date="2016-05" db="EMBL/GenBank/DDBJ databases">
        <title>Complete genome sequence of two 2,5-diketo-D-glunonic acid producing strain Tatumella citrea.</title>
        <authorList>
            <person name="Duan C."/>
            <person name="Yang J."/>
            <person name="Yang S."/>
        </authorList>
    </citation>
    <scope>NUCLEOTIDE SEQUENCE [LARGE SCALE GENOMIC DNA]</scope>
    <source>
        <strain evidence="2 3">ATCC 39140</strain>
        <strain evidence="1 4">DSM 13699</strain>
    </source>
</reference>
<sequence length="241" mass="26729">MSEQRNAGKTHTAGRVIAITGCDGSGKSTLAASLVSHFSSQEPTELLYLGQSSGFIGKWISDLPLIGGVLGRFLMSKSDKVHERPSQPPGNATALVIFLLSCWRSYKFRKMLTKGRQGQLLITDRYPQAEVAGFRFDGAQLAKTSGGNRWVSWLRRKEQQLYRWMASYPPLLLIRLDVDEQTAYARKPDHDLSALREKIAVIPQLNFNGARILDLDGRDPAAQILSQSLQAIDQVLSESGR</sequence>
<evidence type="ECO:0000313" key="4">
    <source>
        <dbReference type="Proteomes" id="UP000195814"/>
    </source>
</evidence>
<evidence type="ECO:0000313" key="2">
    <source>
        <dbReference type="EMBL" id="ARV00138.1"/>
    </source>
</evidence>
<dbReference type="OrthoDB" id="6494800at2"/>
<gene>
    <name evidence="1" type="ORF">A7K98_08125</name>
    <name evidence="2" type="ORF">A7K99_08125</name>
</gene>
<accession>A0A1Y0LQ24</accession>
<dbReference type="EMBL" id="CP015581">
    <property type="protein sequence ID" value="ARV00138.1"/>
    <property type="molecule type" value="Genomic_DNA"/>
</dbReference>
<dbReference type="KEGG" id="tci:A7K98_08125"/>
<dbReference type="AlphaFoldDB" id="A0A1Y0LQ24"/>
<name>A0A1Y0LQ24_TATCI</name>
<dbReference type="Proteomes" id="UP000195729">
    <property type="component" value="Chromosome"/>
</dbReference>